<dbReference type="EMBL" id="JACSQM010000007">
    <property type="protein sequence ID" value="MBD7965521.1"/>
    <property type="molecule type" value="Genomic_DNA"/>
</dbReference>
<sequence length="173" mass="18260">MNTNTKSLALTSVLIALGYVFHTVVPPLFFGMKPDLLLVMMFLAIMLSPTKQNVIIASMAAGVISALTTGMAGGQIANIVEKPITAFIFLALFLLAKKVKVNAISAVLLTVVGTIISGTLFLMVAMLVAGLPGTLLSFIGMIVVPTSVVSGLIMFFIYPIAERLSKRSNLTAN</sequence>
<evidence type="ECO:0000313" key="2">
    <source>
        <dbReference type="EMBL" id="MBD7965521.1"/>
    </source>
</evidence>
<feature type="transmembrane region" description="Helical" evidence="1">
    <location>
        <begin position="54"/>
        <end position="73"/>
    </location>
</feature>
<reference evidence="2 3" key="1">
    <citation type="submission" date="2020-08" db="EMBL/GenBank/DDBJ databases">
        <title>A Genomic Blueprint of the Chicken Gut Microbiome.</title>
        <authorList>
            <person name="Gilroy R."/>
            <person name="Ravi A."/>
            <person name="Getino M."/>
            <person name="Pursley I."/>
            <person name="Horton D.L."/>
            <person name="Alikhan N.-F."/>
            <person name="Baker D."/>
            <person name="Gharbi K."/>
            <person name="Hall N."/>
            <person name="Watson M."/>
            <person name="Adriaenssens E.M."/>
            <person name="Foster-Nyarko E."/>
            <person name="Jarju S."/>
            <person name="Secka A."/>
            <person name="Antonio M."/>
            <person name="Oren A."/>
            <person name="Chaudhuri R."/>
            <person name="La Ragione R.M."/>
            <person name="Hildebrand F."/>
            <person name="Pallen M.J."/>
        </authorList>
    </citation>
    <scope>NUCLEOTIDE SEQUENCE [LARGE SCALE GENOMIC DNA]</scope>
    <source>
        <strain evidence="2 3">Sa2CUA10</strain>
    </source>
</reference>
<name>A0ABR8SPV7_9BACL</name>
<organism evidence="2 3">
    <name type="scientific">Fictibacillus norfolkensis</name>
    <dbReference type="NCBI Taxonomy" id="2762233"/>
    <lineage>
        <taxon>Bacteria</taxon>
        <taxon>Bacillati</taxon>
        <taxon>Bacillota</taxon>
        <taxon>Bacilli</taxon>
        <taxon>Bacillales</taxon>
        <taxon>Fictibacillaceae</taxon>
        <taxon>Fictibacillus</taxon>
    </lineage>
</organism>
<dbReference type="InterPro" id="IPR031360">
    <property type="entry name" value="TrpP"/>
</dbReference>
<gene>
    <name evidence="2" type="ORF">H9648_15775</name>
</gene>
<evidence type="ECO:0000313" key="3">
    <source>
        <dbReference type="Proteomes" id="UP000603641"/>
    </source>
</evidence>
<protein>
    <submittedName>
        <fullName evidence="2">Tryptophan transporter</fullName>
    </submittedName>
</protein>
<dbReference type="Gene3D" id="1.10.1760.20">
    <property type="match status" value="1"/>
</dbReference>
<keyword evidence="1" id="KW-1133">Transmembrane helix</keyword>
<dbReference type="Pfam" id="PF17099">
    <property type="entry name" value="TrpP"/>
    <property type="match status" value="1"/>
</dbReference>
<feature type="transmembrane region" description="Helical" evidence="1">
    <location>
        <begin position="79"/>
        <end position="96"/>
    </location>
</feature>
<keyword evidence="3" id="KW-1185">Reference proteome</keyword>
<proteinExistence type="predicted"/>
<evidence type="ECO:0000256" key="1">
    <source>
        <dbReference type="SAM" id="Phobius"/>
    </source>
</evidence>
<keyword evidence="1" id="KW-0472">Membrane</keyword>
<comment type="caution">
    <text evidence="2">The sequence shown here is derived from an EMBL/GenBank/DDBJ whole genome shotgun (WGS) entry which is preliminary data.</text>
</comment>
<dbReference type="Proteomes" id="UP000603641">
    <property type="component" value="Unassembled WGS sequence"/>
</dbReference>
<dbReference type="RefSeq" id="WP_191754771.1">
    <property type="nucleotide sequence ID" value="NZ_JACSQM010000007.1"/>
</dbReference>
<keyword evidence="1" id="KW-0812">Transmembrane</keyword>
<feature type="transmembrane region" description="Helical" evidence="1">
    <location>
        <begin position="103"/>
        <end position="129"/>
    </location>
</feature>
<feature type="transmembrane region" description="Helical" evidence="1">
    <location>
        <begin position="135"/>
        <end position="158"/>
    </location>
</feature>
<accession>A0ABR8SPV7</accession>